<keyword evidence="1" id="KW-0560">Oxidoreductase</keyword>
<evidence type="ECO:0000256" key="1">
    <source>
        <dbReference type="ARBA" id="ARBA00023002"/>
    </source>
</evidence>
<keyword evidence="4" id="KW-1185">Reference proteome</keyword>
<evidence type="ECO:0000313" key="4">
    <source>
        <dbReference type="Proteomes" id="UP001148313"/>
    </source>
</evidence>
<evidence type="ECO:0000259" key="2">
    <source>
        <dbReference type="Pfam" id="PF01266"/>
    </source>
</evidence>
<evidence type="ECO:0000313" key="3">
    <source>
        <dbReference type="EMBL" id="MDA4848249.1"/>
    </source>
</evidence>
<sequence>MGSLSGQEEADVAVIGGGLAGLTIARELCERGLSVVLLEASRIGWGASGRNGGFVSPGYAQGTAAIERCVGRHKASRLHALSVDGMNYVEETIAKAGREDIIAGRGWLHLIRHKRTDALRQWQQAMSDRYGATLEFVDRPALQALLDTQKYHAGVIDPGCFHIDPLAYCELLLELCRAGGVRVHEETRVSGVSRSGQTYHVKSSDGSVRAKSVVVATSAYGGPVGAIERSVLPVATYVVVSRPDSRIGEAIRYRGCITDQRRAGDYYRIVEDEAGQRLLWGGRITTRRSQPAQLSRLMRGDIAGVYPQLGDIEIEYTWSGLMGYARHKMPIVGEIRPGLFAATAFGGHGLNTTAAAGLAIADAITGSKERLALFEDYTMAWGGGIFGRIATQIEYMRLRLVDYIDEI</sequence>
<dbReference type="PANTHER" id="PTHR13847:SF281">
    <property type="entry name" value="FAD DEPENDENT OXIDOREDUCTASE DOMAIN-CONTAINING PROTEIN"/>
    <property type="match status" value="1"/>
</dbReference>
<dbReference type="Pfam" id="PF01266">
    <property type="entry name" value="DAO"/>
    <property type="match status" value="1"/>
</dbReference>
<proteinExistence type="predicted"/>
<comment type="caution">
    <text evidence="3">The sequence shown here is derived from an EMBL/GenBank/DDBJ whole genome shotgun (WGS) entry which is preliminary data.</text>
</comment>
<reference evidence="3" key="1">
    <citation type="submission" date="2022-11" db="EMBL/GenBank/DDBJ databases">
        <title>Hoeflea poritis sp. nov., isolated from scleractinian coral Porites lutea.</title>
        <authorList>
            <person name="Zhang G."/>
            <person name="Wei Q."/>
            <person name="Cai L."/>
        </authorList>
    </citation>
    <scope>NUCLEOTIDE SEQUENCE</scope>
    <source>
        <strain evidence="3">E7-10</strain>
    </source>
</reference>
<feature type="domain" description="FAD dependent oxidoreductase" evidence="2">
    <location>
        <begin position="11"/>
        <end position="362"/>
    </location>
</feature>
<dbReference type="InterPro" id="IPR036188">
    <property type="entry name" value="FAD/NAD-bd_sf"/>
</dbReference>
<dbReference type="PRINTS" id="PR00420">
    <property type="entry name" value="RNGMNOXGNASE"/>
</dbReference>
<name>A0ABT4VU85_9HYPH</name>
<dbReference type="Proteomes" id="UP001148313">
    <property type="component" value="Unassembled WGS sequence"/>
</dbReference>
<dbReference type="Gene3D" id="3.30.9.10">
    <property type="entry name" value="D-Amino Acid Oxidase, subunit A, domain 2"/>
    <property type="match status" value="1"/>
</dbReference>
<dbReference type="InterPro" id="IPR006076">
    <property type="entry name" value="FAD-dep_OxRdtase"/>
</dbReference>
<dbReference type="RefSeq" id="WP_271092104.1">
    <property type="nucleotide sequence ID" value="NZ_JAPJZH010000020.1"/>
</dbReference>
<gene>
    <name evidence="3" type="ORF">OOZ53_23025</name>
</gene>
<accession>A0ABT4VU85</accession>
<dbReference type="PANTHER" id="PTHR13847">
    <property type="entry name" value="SARCOSINE DEHYDROGENASE-RELATED"/>
    <property type="match status" value="1"/>
</dbReference>
<dbReference type="Gene3D" id="3.50.50.60">
    <property type="entry name" value="FAD/NAD(P)-binding domain"/>
    <property type="match status" value="1"/>
</dbReference>
<organism evidence="3 4">
    <name type="scientific">Hoeflea poritis</name>
    <dbReference type="NCBI Taxonomy" id="2993659"/>
    <lineage>
        <taxon>Bacteria</taxon>
        <taxon>Pseudomonadati</taxon>
        <taxon>Pseudomonadota</taxon>
        <taxon>Alphaproteobacteria</taxon>
        <taxon>Hyphomicrobiales</taxon>
        <taxon>Rhizobiaceae</taxon>
        <taxon>Hoeflea</taxon>
    </lineage>
</organism>
<dbReference type="SUPFAM" id="SSF51905">
    <property type="entry name" value="FAD/NAD(P)-binding domain"/>
    <property type="match status" value="1"/>
</dbReference>
<dbReference type="EMBL" id="JAPJZH010000020">
    <property type="protein sequence ID" value="MDA4848249.1"/>
    <property type="molecule type" value="Genomic_DNA"/>
</dbReference>
<protein>
    <submittedName>
        <fullName evidence="3">FAD-dependent oxidoreductase</fullName>
    </submittedName>
</protein>